<evidence type="ECO:0000256" key="1">
    <source>
        <dbReference type="SAM" id="Phobius"/>
    </source>
</evidence>
<organism evidence="2">
    <name type="scientific">Xenopsylla cheopis</name>
    <name type="common">Oriental rat flea</name>
    <name type="synonym">Pulex cheopis</name>
    <dbReference type="NCBI Taxonomy" id="163159"/>
    <lineage>
        <taxon>Eukaryota</taxon>
        <taxon>Metazoa</taxon>
        <taxon>Ecdysozoa</taxon>
        <taxon>Arthropoda</taxon>
        <taxon>Hexapoda</taxon>
        <taxon>Insecta</taxon>
        <taxon>Pterygota</taxon>
        <taxon>Neoptera</taxon>
        <taxon>Endopterygota</taxon>
        <taxon>Siphonaptera</taxon>
        <taxon>Pulicidae</taxon>
        <taxon>Xenopsyllinae</taxon>
        <taxon>Xenopsylla</taxon>
    </lineage>
</organism>
<feature type="transmembrane region" description="Helical" evidence="1">
    <location>
        <begin position="9"/>
        <end position="29"/>
    </location>
</feature>
<keyword evidence="1" id="KW-0812">Transmembrane</keyword>
<evidence type="ECO:0000313" key="2">
    <source>
        <dbReference type="EMBL" id="NOV51898.1"/>
    </source>
</evidence>
<protein>
    <submittedName>
        <fullName evidence="2">Putative secreted protein</fullName>
    </submittedName>
</protein>
<sequence>MIKVAEKFILIYLVACAFVYLLAMTIQHFNTYGCKSYIQIYLNSYQMLLANGLYYINENTSKFLVYNSHYCHYKRIPI</sequence>
<dbReference type="AlphaFoldDB" id="A0A6M2E313"/>
<name>A0A6M2E313_XENCH</name>
<accession>A0A6M2E313</accession>
<proteinExistence type="predicted"/>
<dbReference type="EMBL" id="GIIL01008172">
    <property type="protein sequence ID" value="NOV51898.1"/>
    <property type="molecule type" value="Transcribed_RNA"/>
</dbReference>
<keyword evidence="1" id="KW-1133">Transmembrane helix</keyword>
<reference evidence="2" key="1">
    <citation type="submission" date="2020-03" db="EMBL/GenBank/DDBJ databases">
        <title>Transcriptomic Profiling of the Digestive Tract of the Rat Flea, Xenopsylla cheopis, Following Blood Feeding and Infection with Yersinia pestis.</title>
        <authorList>
            <person name="Bland D.M."/>
            <person name="Martens C.A."/>
            <person name="Virtaneva K."/>
            <person name="Kanakabandi K."/>
            <person name="Long D."/>
            <person name="Rosenke R."/>
            <person name="Saturday G.A."/>
            <person name="Hoyt F.H."/>
            <person name="Bruno D.P."/>
            <person name="Ribeiro J.M.C."/>
            <person name="Hinnebusch J."/>
        </authorList>
    </citation>
    <scope>NUCLEOTIDE SEQUENCE</scope>
</reference>
<keyword evidence="1" id="KW-0472">Membrane</keyword>